<feature type="compositionally biased region" description="Basic residues" evidence="2">
    <location>
        <begin position="46"/>
        <end position="57"/>
    </location>
</feature>
<comment type="caution">
    <text evidence="3">The sequence shown here is derived from an EMBL/GenBank/DDBJ whole genome shotgun (WGS) entry which is preliminary data.</text>
</comment>
<dbReference type="EMBL" id="MBFR01000166">
    <property type="protein sequence ID" value="PVU92322.1"/>
    <property type="molecule type" value="Genomic_DNA"/>
</dbReference>
<name>A0A2T9YIZ6_9FUNG</name>
<evidence type="ECO:0000256" key="1">
    <source>
        <dbReference type="SAM" id="Coils"/>
    </source>
</evidence>
<evidence type="ECO:0000313" key="3">
    <source>
        <dbReference type="EMBL" id="PVU92322.1"/>
    </source>
</evidence>
<evidence type="ECO:0000313" key="4">
    <source>
        <dbReference type="Proteomes" id="UP000245383"/>
    </source>
</evidence>
<dbReference type="Proteomes" id="UP000245383">
    <property type="component" value="Unassembled WGS sequence"/>
</dbReference>
<protein>
    <submittedName>
        <fullName evidence="3">Uncharacterized protein</fullName>
    </submittedName>
</protein>
<proteinExistence type="predicted"/>
<feature type="compositionally biased region" description="Polar residues" evidence="2">
    <location>
        <begin position="124"/>
        <end position="136"/>
    </location>
</feature>
<feature type="compositionally biased region" description="Basic and acidic residues" evidence="2">
    <location>
        <begin position="58"/>
        <end position="86"/>
    </location>
</feature>
<reference evidence="3 4" key="1">
    <citation type="journal article" date="2018" name="MBio">
        <title>Comparative Genomics Reveals the Core Gene Toolbox for the Fungus-Insect Symbiosis.</title>
        <authorList>
            <person name="Wang Y."/>
            <person name="Stata M."/>
            <person name="Wang W."/>
            <person name="Stajich J.E."/>
            <person name="White M.M."/>
            <person name="Moncalvo J.M."/>
        </authorList>
    </citation>
    <scope>NUCLEOTIDE SEQUENCE [LARGE SCALE GENOMIC DNA]</scope>
    <source>
        <strain evidence="3 4">SWE-8-4</strain>
    </source>
</reference>
<keyword evidence="1" id="KW-0175">Coiled coil</keyword>
<dbReference type="AlphaFoldDB" id="A0A2T9YIZ6"/>
<feature type="region of interest" description="Disordered" evidence="2">
    <location>
        <begin position="46"/>
        <end position="136"/>
    </location>
</feature>
<feature type="coiled-coil region" evidence="1">
    <location>
        <begin position="256"/>
        <end position="286"/>
    </location>
</feature>
<keyword evidence="4" id="KW-1185">Reference proteome</keyword>
<sequence length="334" mass="37654">MNLSQLSFAIICLTIGYYFHSKKDPLPIVDEKQIIEDPVEIPTAIAKKKSTLKNKTSHKPEAAQKSSADCKKPAKVKVKSETDPKLDSFLQPKNSSASVISQKKKSSAQENSKVKGVPIKERQLSQSSNKGKDSTSILGRSKLATLNEFKESKIVANYNNKVDKELTGFLSENSLEPQMLESSEDWNHINKKSSSFKSSSKNKALEIKPTKYSHLNPDQNLDQPKVTNSSYNVLRIVPTVKKEIVKTKISIPTPTADEYDKKAAKNKRKAEKIKAEKQAIARLQEVRLAEHRKMLENSKIKDQISKQTKNLNRYNNVNSVTQNTTVFNDRLVWN</sequence>
<evidence type="ECO:0000256" key="2">
    <source>
        <dbReference type="SAM" id="MobiDB-lite"/>
    </source>
</evidence>
<accession>A0A2T9YIZ6</accession>
<feature type="compositionally biased region" description="Polar residues" evidence="2">
    <location>
        <begin position="91"/>
        <end position="101"/>
    </location>
</feature>
<gene>
    <name evidence="3" type="ORF">BB561_003891</name>
</gene>
<organism evidence="3 4">
    <name type="scientific">Smittium simulii</name>
    <dbReference type="NCBI Taxonomy" id="133385"/>
    <lineage>
        <taxon>Eukaryota</taxon>
        <taxon>Fungi</taxon>
        <taxon>Fungi incertae sedis</taxon>
        <taxon>Zoopagomycota</taxon>
        <taxon>Kickxellomycotina</taxon>
        <taxon>Harpellomycetes</taxon>
        <taxon>Harpellales</taxon>
        <taxon>Legeriomycetaceae</taxon>
        <taxon>Smittium</taxon>
    </lineage>
</organism>